<feature type="region of interest" description="Disordered" evidence="1">
    <location>
        <begin position="1"/>
        <end position="68"/>
    </location>
</feature>
<gene>
    <name evidence="2" type="ORF">MVEN_01102000</name>
</gene>
<reference evidence="2" key="1">
    <citation type="submission" date="2020-05" db="EMBL/GenBank/DDBJ databases">
        <title>Mycena genomes resolve the evolution of fungal bioluminescence.</title>
        <authorList>
            <person name="Tsai I.J."/>
        </authorList>
    </citation>
    <scope>NUCLEOTIDE SEQUENCE</scope>
    <source>
        <strain evidence="2">CCC161011</strain>
    </source>
</reference>
<accession>A0A8H7CXP4</accession>
<organism evidence="2 3">
    <name type="scientific">Mycena venus</name>
    <dbReference type="NCBI Taxonomy" id="2733690"/>
    <lineage>
        <taxon>Eukaryota</taxon>
        <taxon>Fungi</taxon>
        <taxon>Dikarya</taxon>
        <taxon>Basidiomycota</taxon>
        <taxon>Agaricomycotina</taxon>
        <taxon>Agaricomycetes</taxon>
        <taxon>Agaricomycetidae</taxon>
        <taxon>Agaricales</taxon>
        <taxon>Marasmiineae</taxon>
        <taxon>Mycenaceae</taxon>
        <taxon>Mycena</taxon>
    </lineage>
</organism>
<sequence>MSRPPATPSQRRKDRKFDRLSARRALTLRPAVAAPPIGPDATSGHIFDSYGDHPGSQPTHLRPHAVDGRYALDHPLPLPVLHRSGPTCTAPLHSNPPIVHIQALAGLL</sequence>
<evidence type="ECO:0000313" key="2">
    <source>
        <dbReference type="EMBL" id="KAF7354145.1"/>
    </source>
</evidence>
<evidence type="ECO:0000313" key="3">
    <source>
        <dbReference type="Proteomes" id="UP000620124"/>
    </source>
</evidence>
<protein>
    <submittedName>
        <fullName evidence="2">Uncharacterized protein</fullName>
    </submittedName>
</protein>
<dbReference type="OrthoDB" id="10659957at2759"/>
<dbReference type="Proteomes" id="UP000620124">
    <property type="component" value="Unassembled WGS sequence"/>
</dbReference>
<dbReference type="AlphaFoldDB" id="A0A8H7CXP4"/>
<dbReference type="EMBL" id="JACAZI010000008">
    <property type="protein sequence ID" value="KAF7354145.1"/>
    <property type="molecule type" value="Genomic_DNA"/>
</dbReference>
<name>A0A8H7CXP4_9AGAR</name>
<evidence type="ECO:0000256" key="1">
    <source>
        <dbReference type="SAM" id="MobiDB-lite"/>
    </source>
</evidence>
<comment type="caution">
    <text evidence="2">The sequence shown here is derived from an EMBL/GenBank/DDBJ whole genome shotgun (WGS) entry which is preliminary data.</text>
</comment>
<proteinExistence type="predicted"/>
<keyword evidence="3" id="KW-1185">Reference proteome</keyword>